<keyword evidence="3" id="KW-1185">Reference proteome</keyword>
<dbReference type="Pfam" id="PF17931">
    <property type="entry name" value="TetR_C_23"/>
    <property type="match status" value="1"/>
</dbReference>
<accession>A0ABW5ZPZ2</accession>
<sequence>MPKKNKISDSEIITFYMEYVVEHQSKPDSVEDFCQLYQFEDAIFYEYFRSFKDLEKTIYNLLFQNSLVTLKQTPEYHSFIKKDKLLSLYYTFFENLALNQEFVKLNLKGFENQLKALSVFSRFKRSFIGFIDELNLETISLNVEIIETIQKKTIKESAWIQLLFTMKFWLDDSSEDFEKTDIFIEKSINTSMELIDTKSLHNIIDLAKFLYKEKVK</sequence>
<dbReference type="Proteomes" id="UP001597548">
    <property type="component" value="Unassembled WGS sequence"/>
</dbReference>
<dbReference type="EMBL" id="JBHUOS010000001">
    <property type="protein sequence ID" value="MFD2914525.1"/>
    <property type="molecule type" value="Genomic_DNA"/>
</dbReference>
<feature type="domain" description="Tetracyclin repressor-like C-terminal" evidence="1">
    <location>
        <begin position="84"/>
        <end position="210"/>
    </location>
</feature>
<comment type="caution">
    <text evidence="2">The sequence shown here is derived from an EMBL/GenBank/DDBJ whole genome shotgun (WGS) entry which is preliminary data.</text>
</comment>
<organism evidence="2 3">
    <name type="scientific">Psychroserpens luteus</name>
    <dbReference type="NCBI Taxonomy" id="1434066"/>
    <lineage>
        <taxon>Bacteria</taxon>
        <taxon>Pseudomonadati</taxon>
        <taxon>Bacteroidota</taxon>
        <taxon>Flavobacteriia</taxon>
        <taxon>Flavobacteriales</taxon>
        <taxon>Flavobacteriaceae</taxon>
        <taxon>Psychroserpens</taxon>
    </lineage>
</organism>
<protein>
    <submittedName>
        <fullName evidence="2">TetR family transcriptional regulator C-terminal domain-containing protein</fullName>
    </submittedName>
</protein>
<dbReference type="RefSeq" id="WP_194507790.1">
    <property type="nucleotide sequence ID" value="NZ_JADILU010000003.1"/>
</dbReference>
<gene>
    <name evidence="2" type="ORF">ACFS29_02660</name>
</gene>
<evidence type="ECO:0000259" key="1">
    <source>
        <dbReference type="Pfam" id="PF17931"/>
    </source>
</evidence>
<name>A0ABW5ZPZ2_9FLAO</name>
<dbReference type="SUPFAM" id="SSF48498">
    <property type="entry name" value="Tetracyclin repressor-like, C-terminal domain"/>
    <property type="match status" value="1"/>
</dbReference>
<evidence type="ECO:0000313" key="3">
    <source>
        <dbReference type="Proteomes" id="UP001597548"/>
    </source>
</evidence>
<dbReference type="InterPro" id="IPR036271">
    <property type="entry name" value="Tet_transcr_reg_TetR-rel_C_sf"/>
</dbReference>
<evidence type="ECO:0000313" key="2">
    <source>
        <dbReference type="EMBL" id="MFD2914525.1"/>
    </source>
</evidence>
<dbReference type="InterPro" id="IPR041673">
    <property type="entry name" value="TetR_C_23"/>
</dbReference>
<proteinExistence type="predicted"/>
<reference evidence="3" key="1">
    <citation type="journal article" date="2019" name="Int. J. Syst. Evol. Microbiol.">
        <title>The Global Catalogue of Microorganisms (GCM) 10K type strain sequencing project: providing services to taxonomists for standard genome sequencing and annotation.</title>
        <authorList>
            <consortium name="The Broad Institute Genomics Platform"/>
            <consortium name="The Broad Institute Genome Sequencing Center for Infectious Disease"/>
            <person name="Wu L."/>
            <person name="Ma J."/>
        </authorList>
    </citation>
    <scope>NUCLEOTIDE SEQUENCE [LARGE SCALE GENOMIC DNA]</scope>
    <source>
        <strain evidence="3">KCTC 32514</strain>
    </source>
</reference>